<dbReference type="PANTHER" id="PTHR33529">
    <property type="entry name" value="SLR0882 PROTEIN-RELATED"/>
    <property type="match status" value="1"/>
</dbReference>
<evidence type="ECO:0000313" key="8">
    <source>
        <dbReference type="Proteomes" id="UP000007719"/>
    </source>
</evidence>
<evidence type="ECO:0000256" key="6">
    <source>
        <dbReference type="SAM" id="Phobius"/>
    </source>
</evidence>
<evidence type="ECO:0000256" key="5">
    <source>
        <dbReference type="ARBA" id="ARBA00023136"/>
    </source>
</evidence>
<evidence type="ECO:0000256" key="2">
    <source>
        <dbReference type="ARBA" id="ARBA00022475"/>
    </source>
</evidence>
<dbReference type="AlphaFoldDB" id="B8DYU7"/>
<dbReference type="Pfam" id="PF03739">
    <property type="entry name" value="LptF_LptG"/>
    <property type="match status" value="1"/>
</dbReference>
<dbReference type="GO" id="GO:0043190">
    <property type="term" value="C:ATP-binding cassette (ABC) transporter complex"/>
    <property type="evidence" value="ECO:0000318"/>
    <property type="project" value="GO_Central"/>
</dbReference>
<dbReference type="Proteomes" id="UP000007719">
    <property type="component" value="Chromosome"/>
</dbReference>
<keyword evidence="3 6" id="KW-0812">Transmembrane</keyword>
<dbReference type="HOGENOM" id="CLU_028799_3_0_0"/>
<proteinExistence type="predicted"/>
<dbReference type="EMBL" id="CP001251">
    <property type="protein sequence ID" value="ACK41479.1"/>
    <property type="molecule type" value="Genomic_DNA"/>
</dbReference>
<sequence length="364" mass="42639">MSMHIKTYHKYIFSEILGPFFLGIFGFILVMLIQILYEFSDFIIMRRVSFEVVLKLLYYKIPSLFVFVIPVSLLFAIIFSFGRLMRDGEIFAMRSSGIYFLSLTLTPLLFSILLSLILWFFTYSLIPESNYRSNRLIQKYFFLNPAPIKGENVFFHDEEGRYYYVKKIIENRNVMQNVLVFDTSSSNKYPIIYTAEEAIWNRDSLILKNGVVHHLGDDSFVVWEGKFEEFKINLPQDFMYIFYRDRTPQEMPTNELKKRINVYKKAGISARSYLVEDYLRIAQSIAVPIFALMGFSVILLTGRGGRLWGTAFSIIIAFFYYGFNIIARSFGEYAVFSPFLSAWLPNITLGSLSLGVFIWKVRKW</sequence>
<dbReference type="EnsemblBacteria" id="ACK41479">
    <property type="protein sequence ID" value="ACK41479"/>
    <property type="gene ID" value="Dtur_0148"/>
</dbReference>
<dbReference type="PANTHER" id="PTHR33529:SF6">
    <property type="entry name" value="YJGP_YJGQ FAMILY PERMEASE"/>
    <property type="match status" value="1"/>
</dbReference>
<protein>
    <submittedName>
        <fullName evidence="7">Permease YjgP/YjgQ family protein</fullName>
    </submittedName>
</protein>
<name>B8DYU7_DICTD</name>
<feature type="transmembrane region" description="Helical" evidence="6">
    <location>
        <begin position="57"/>
        <end position="85"/>
    </location>
</feature>
<evidence type="ECO:0000256" key="4">
    <source>
        <dbReference type="ARBA" id="ARBA00022989"/>
    </source>
</evidence>
<dbReference type="KEGG" id="dtu:Dtur_0148"/>
<keyword evidence="5 6" id="KW-0472">Membrane</keyword>
<dbReference type="eggNOG" id="COG0795">
    <property type="taxonomic scope" value="Bacteria"/>
</dbReference>
<feature type="transmembrane region" description="Helical" evidence="6">
    <location>
        <begin position="307"/>
        <end position="327"/>
    </location>
</feature>
<keyword evidence="4 6" id="KW-1133">Transmembrane helix</keyword>
<feature type="transmembrane region" description="Helical" evidence="6">
    <location>
        <begin position="281"/>
        <end position="300"/>
    </location>
</feature>
<comment type="subcellular location">
    <subcellularLocation>
        <location evidence="1">Cell membrane</location>
        <topology evidence="1">Multi-pass membrane protein</topology>
    </subcellularLocation>
</comment>
<accession>B8DYU7</accession>
<organism evidence="7 8">
    <name type="scientific">Dictyoglomus turgidum (strain DSM 6724 / Z-1310)</name>
    <dbReference type="NCBI Taxonomy" id="515635"/>
    <lineage>
        <taxon>Bacteria</taxon>
        <taxon>Pseudomonadati</taxon>
        <taxon>Dictyoglomota</taxon>
        <taxon>Dictyoglomia</taxon>
        <taxon>Dictyoglomales</taxon>
        <taxon>Dictyoglomaceae</taxon>
        <taxon>Dictyoglomus</taxon>
    </lineage>
</organism>
<dbReference type="GO" id="GO:0015920">
    <property type="term" value="P:lipopolysaccharide transport"/>
    <property type="evidence" value="ECO:0000318"/>
    <property type="project" value="GO_Central"/>
</dbReference>
<evidence type="ECO:0000313" key="7">
    <source>
        <dbReference type="EMBL" id="ACK41479.1"/>
    </source>
</evidence>
<evidence type="ECO:0000256" key="1">
    <source>
        <dbReference type="ARBA" id="ARBA00004651"/>
    </source>
</evidence>
<dbReference type="RefSeq" id="WP_012582564.1">
    <property type="nucleotide sequence ID" value="NC_011661.1"/>
</dbReference>
<feature type="transmembrane region" description="Helical" evidence="6">
    <location>
        <begin position="12"/>
        <end position="37"/>
    </location>
</feature>
<dbReference type="InParanoid" id="B8DYU7"/>
<feature type="transmembrane region" description="Helical" evidence="6">
    <location>
        <begin position="97"/>
        <end position="121"/>
    </location>
</feature>
<dbReference type="OrthoDB" id="9792188at2"/>
<keyword evidence="8" id="KW-1185">Reference proteome</keyword>
<evidence type="ECO:0000256" key="3">
    <source>
        <dbReference type="ARBA" id="ARBA00022692"/>
    </source>
</evidence>
<gene>
    <name evidence="7" type="ordered locus">Dtur_0148</name>
</gene>
<reference evidence="8" key="1">
    <citation type="journal article" date="2016" name="Front. Microbiol.">
        <title>The complete genome sequence of hyperthermophile Dictyoglomus turgidum DSM 6724 reveals a specialized carbohydrate fermentor.</title>
        <authorList>
            <person name="Brumm P.J."/>
            <person name="Gowda K."/>
            <person name="Robb F.T."/>
            <person name="Mead D.A."/>
        </authorList>
    </citation>
    <scope>NUCLEOTIDE SEQUENCE [LARGE SCALE GENOMIC DNA]</scope>
    <source>
        <strain evidence="8">DSM 6724 / Z-1310</strain>
    </source>
</reference>
<keyword evidence="2" id="KW-1003">Cell membrane</keyword>
<dbReference type="STRING" id="515635.Dtur_0148"/>
<dbReference type="InterPro" id="IPR005495">
    <property type="entry name" value="LptG/LptF_permease"/>
</dbReference>
<feature type="transmembrane region" description="Helical" evidence="6">
    <location>
        <begin position="339"/>
        <end position="359"/>
    </location>
</feature>